<gene>
    <name evidence="1" type="ORF">EVAR_103760_1</name>
</gene>
<comment type="caution">
    <text evidence="1">The sequence shown here is derived from an EMBL/GenBank/DDBJ whole genome shotgun (WGS) entry which is preliminary data.</text>
</comment>
<accession>A0A4C2A9J0</accession>
<keyword evidence="2" id="KW-1185">Reference proteome</keyword>
<dbReference type="Proteomes" id="UP000299102">
    <property type="component" value="Unassembled WGS sequence"/>
</dbReference>
<dbReference type="EMBL" id="BGZK01002720">
    <property type="protein sequence ID" value="GBP96013.1"/>
    <property type="molecule type" value="Genomic_DNA"/>
</dbReference>
<organism evidence="1 2">
    <name type="scientific">Eumeta variegata</name>
    <name type="common">Bagworm moth</name>
    <name type="synonym">Eumeta japonica</name>
    <dbReference type="NCBI Taxonomy" id="151549"/>
    <lineage>
        <taxon>Eukaryota</taxon>
        <taxon>Metazoa</taxon>
        <taxon>Ecdysozoa</taxon>
        <taxon>Arthropoda</taxon>
        <taxon>Hexapoda</taxon>
        <taxon>Insecta</taxon>
        <taxon>Pterygota</taxon>
        <taxon>Neoptera</taxon>
        <taxon>Endopterygota</taxon>
        <taxon>Lepidoptera</taxon>
        <taxon>Glossata</taxon>
        <taxon>Ditrysia</taxon>
        <taxon>Tineoidea</taxon>
        <taxon>Psychidae</taxon>
        <taxon>Oiketicinae</taxon>
        <taxon>Eumeta</taxon>
    </lineage>
</organism>
<reference evidence="1 2" key="1">
    <citation type="journal article" date="2019" name="Commun. Biol.">
        <title>The bagworm genome reveals a unique fibroin gene that provides high tensile strength.</title>
        <authorList>
            <person name="Kono N."/>
            <person name="Nakamura H."/>
            <person name="Ohtoshi R."/>
            <person name="Tomita M."/>
            <person name="Numata K."/>
            <person name="Arakawa K."/>
        </authorList>
    </citation>
    <scope>NUCLEOTIDE SEQUENCE [LARGE SCALE GENOMIC DNA]</scope>
</reference>
<proteinExistence type="predicted"/>
<protein>
    <submittedName>
        <fullName evidence="1">Uncharacterized protein</fullName>
    </submittedName>
</protein>
<dbReference type="AlphaFoldDB" id="A0A4C2A9J0"/>
<name>A0A4C2A9J0_EUMVA</name>
<sequence length="128" mass="13863">MGIKYNDLSGQRDNLKGMLSEIDDCQVITAPSSSSDSYIPQFNFDYNGNPLSRDEHGGWMPDVPPTPRSAIYILQGEAGVTGLALDVYGPSGGFGRLGIGGHVKFTAQTETSKGELREALEVHRINDF</sequence>
<evidence type="ECO:0000313" key="1">
    <source>
        <dbReference type="EMBL" id="GBP96013.1"/>
    </source>
</evidence>
<evidence type="ECO:0000313" key="2">
    <source>
        <dbReference type="Proteomes" id="UP000299102"/>
    </source>
</evidence>